<organism evidence="1">
    <name type="scientific">Planktothricoides raciborskii GIHE-MW2</name>
    <dbReference type="NCBI Taxonomy" id="2792601"/>
    <lineage>
        <taxon>Bacteria</taxon>
        <taxon>Bacillati</taxon>
        <taxon>Cyanobacteriota</taxon>
        <taxon>Cyanophyceae</taxon>
        <taxon>Oscillatoriophycideae</taxon>
        <taxon>Oscillatoriales</taxon>
        <taxon>Oscillatoriaceae</taxon>
        <taxon>Planktothricoides</taxon>
    </lineage>
</organism>
<sequence length="177" mass="19915">MLSVNFYPKMDYLDQQLQVLIDEAPQDGQTPQIVIAIAPALKIIASQLRHSQYYILQTPDGRQRWRWVVTTLSHRTQPNLQKQVIYAFASEEDAQTGSWVAQGTQALARPIPVTHILFQTIAIDSVDSLVFFETPGDLSQGTEVSREKIQLCIQAELKNTLGNPSKFQLPQIPNDLA</sequence>
<accession>A0AAU8JK78</accession>
<protein>
    <submittedName>
        <fullName evidence="1">Uncharacterized protein</fullName>
    </submittedName>
</protein>
<gene>
    <name evidence="1" type="ORF">ABWT76_002654</name>
</gene>
<evidence type="ECO:0000313" key="1">
    <source>
        <dbReference type="EMBL" id="XCM39706.1"/>
    </source>
</evidence>
<dbReference type="RefSeq" id="WP_231636901.1">
    <property type="nucleotide sequence ID" value="NZ_CP159837.1"/>
</dbReference>
<proteinExistence type="predicted"/>
<name>A0AAU8JK78_9CYAN</name>
<reference evidence="1" key="1">
    <citation type="submission" date="2024-07" db="EMBL/GenBank/DDBJ databases">
        <authorList>
            <person name="Kim Y.J."/>
            <person name="Jeong J.Y."/>
        </authorList>
    </citation>
    <scope>NUCLEOTIDE SEQUENCE</scope>
    <source>
        <strain evidence="1">GIHE-MW2</strain>
    </source>
</reference>
<dbReference type="AlphaFoldDB" id="A0AAU8JK78"/>
<dbReference type="EMBL" id="CP159837">
    <property type="protein sequence ID" value="XCM39706.1"/>
    <property type="molecule type" value="Genomic_DNA"/>
</dbReference>